<evidence type="ECO:0008006" key="3">
    <source>
        <dbReference type="Google" id="ProtNLM"/>
    </source>
</evidence>
<protein>
    <recommendedName>
        <fullName evidence="3">Signal transducing protein</fullName>
    </recommendedName>
</protein>
<evidence type="ECO:0000313" key="2">
    <source>
        <dbReference type="Proteomes" id="UP001145050"/>
    </source>
</evidence>
<dbReference type="RefSeq" id="WP_272434860.1">
    <property type="nucleotide sequence ID" value="NZ_JAMQKB010000001.1"/>
</dbReference>
<evidence type="ECO:0000313" key="1">
    <source>
        <dbReference type="EMBL" id="MDC3423193.1"/>
    </source>
</evidence>
<dbReference type="Proteomes" id="UP001145050">
    <property type="component" value="Unassembled WGS sequence"/>
</dbReference>
<dbReference type="AlphaFoldDB" id="A0A9X3WQV4"/>
<proteinExistence type="predicted"/>
<gene>
    <name evidence="1" type="ORF">NC797_01555</name>
</gene>
<accession>A0A9X3WQV4</accession>
<organism evidence="1 2">
    <name type="scientific">Terrihalobacillus insolitus</name>
    <dbReference type="NCBI Taxonomy" id="2950438"/>
    <lineage>
        <taxon>Bacteria</taxon>
        <taxon>Bacillati</taxon>
        <taxon>Bacillota</taxon>
        <taxon>Bacilli</taxon>
        <taxon>Bacillales</taxon>
        <taxon>Bacillaceae</taxon>
        <taxon>Terrihalobacillus</taxon>
    </lineage>
</organism>
<name>A0A9X3WQV4_9BACI</name>
<dbReference type="EMBL" id="JAMQKB010000001">
    <property type="protein sequence ID" value="MDC3423193.1"/>
    <property type="molecule type" value="Genomic_DNA"/>
</dbReference>
<sequence length="86" mass="9836">MKKIQAYFTNENDAESVRAKLQTLNVENVTVEEIPENSNIIRDLIHPEEGDQQLPQVLQLEVVEEDYQEATAILKESSGHMIVENK</sequence>
<comment type="caution">
    <text evidence="1">The sequence shown here is derived from an EMBL/GenBank/DDBJ whole genome shotgun (WGS) entry which is preliminary data.</text>
</comment>
<keyword evidence="2" id="KW-1185">Reference proteome</keyword>
<reference evidence="1" key="1">
    <citation type="submission" date="2022-06" db="EMBL/GenBank/DDBJ databases">
        <title>Aquibacillus sp. a new bacterium isolated from soil saline samples.</title>
        <authorList>
            <person name="Galisteo C."/>
            <person name="De La Haba R."/>
            <person name="Sanchez-Porro C."/>
            <person name="Ventosa A."/>
        </authorList>
    </citation>
    <scope>NUCLEOTIDE SEQUENCE</scope>
    <source>
        <strain evidence="1">3ASR75-11</strain>
    </source>
</reference>